<dbReference type="Proteomes" id="UP000324255">
    <property type="component" value="Unassembled WGS sequence"/>
</dbReference>
<dbReference type="Gene3D" id="3.90.550.10">
    <property type="entry name" value="Spore Coat Polysaccharide Biosynthesis Protein SpsA, Chain A"/>
    <property type="match status" value="1"/>
</dbReference>
<dbReference type="InterPro" id="IPR050834">
    <property type="entry name" value="Glycosyltransf_2"/>
</dbReference>
<protein>
    <submittedName>
        <fullName evidence="2">Glycosyltransferase</fullName>
    </submittedName>
</protein>
<keyword evidence="3" id="KW-1185">Reference proteome</keyword>
<dbReference type="PANTHER" id="PTHR43685:SF2">
    <property type="entry name" value="GLYCOSYLTRANSFERASE 2-LIKE DOMAIN-CONTAINING PROTEIN"/>
    <property type="match status" value="1"/>
</dbReference>
<dbReference type="AlphaFoldDB" id="A0AB34CKG2"/>
<reference evidence="2 3" key="1">
    <citation type="submission" date="2019-09" db="EMBL/GenBank/DDBJ databases">
        <title>Genomic diversity of phyloplane-associated Pantoea species in Pakistan cotton crop.</title>
        <authorList>
            <person name="Tufail M.R."/>
            <person name="Cook D.R."/>
        </authorList>
    </citation>
    <scope>NUCLEOTIDE SEQUENCE [LARGE SCALE GENOMIC DNA]</scope>
    <source>
        <strain evidence="2 3">B_8</strain>
    </source>
</reference>
<dbReference type="GO" id="GO:0044010">
    <property type="term" value="P:single-species biofilm formation"/>
    <property type="evidence" value="ECO:0007669"/>
    <property type="project" value="TreeGrafter"/>
</dbReference>
<organism evidence="2 3">
    <name type="scientific">Candidatus Pantoea gossypiicola</name>
    <dbReference type="NCBI Taxonomy" id="2608008"/>
    <lineage>
        <taxon>Bacteria</taxon>
        <taxon>Pseudomonadati</taxon>
        <taxon>Pseudomonadota</taxon>
        <taxon>Gammaproteobacteria</taxon>
        <taxon>Enterobacterales</taxon>
        <taxon>Erwiniaceae</taxon>
        <taxon>Pantoea</taxon>
    </lineage>
</organism>
<dbReference type="Pfam" id="PF00535">
    <property type="entry name" value="Glycos_transf_2"/>
    <property type="match status" value="1"/>
</dbReference>
<dbReference type="InterPro" id="IPR001173">
    <property type="entry name" value="Glyco_trans_2-like"/>
</dbReference>
<dbReference type="PANTHER" id="PTHR43685">
    <property type="entry name" value="GLYCOSYLTRANSFERASE"/>
    <property type="match status" value="1"/>
</dbReference>
<gene>
    <name evidence="2" type="ORF">F3I20_08835</name>
</gene>
<feature type="domain" description="Glycosyltransferase 2-like" evidence="1">
    <location>
        <begin position="545"/>
        <end position="632"/>
    </location>
</feature>
<proteinExistence type="predicted"/>
<dbReference type="CDD" id="cd00761">
    <property type="entry name" value="Glyco_tranf_GTA_type"/>
    <property type="match status" value="1"/>
</dbReference>
<evidence type="ECO:0000313" key="2">
    <source>
        <dbReference type="EMBL" id="KAA6126038.1"/>
    </source>
</evidence>
<comment type="caution">
    <text evidence="2">The sequence shown here is derived from an EMBL/GenBank/DDBJ whole genome shotgun (WGS) entry which is preliminary data.</text>
</comment>
<dbReference type="SUPFAM" id="SSF53448">
    <property type="entry name" value="Nucleotide-diphospho-sugar transferases"/>
    <property type="match status" value="1"/>
</dbReference>
<evidence type="ECO:0000313" key="3">
    <source>
        <dbReference type="Proteomes" id="UP000324255"/>
    </source>
</evidence>
<sequence length="1135" mass="128919">MSEFKHPYYIFSPDYRESSGGIQALHKLCHQINLHGGNAWMVNSDVTNPAWTTPKLDVEIYDQHKKLALIPIAVYPEIYSGNPIKADVCVRYMLNHEALLNGNRLNETEEDLFFWYSSQLIVKEPDVDFLTMVGPDLEMFSDDGRVKTTKLLYLNRVPEEKVDFTALPDDITIISVKNPRPLAELAEILKSATVMYTFEWSGTCNLAALCGVPVVSLVAPGYEKLAISDASIRDMGGAGVCFSDDPAELESTRAGLFNVRDHMRKFEANFSQQLTHFFSKTQKAAEKKSEERFVSTENWLAHYPVPEKSLAEASAGLSLSVVVLDNNLSQQALDITLTSLHTLCVDINIYATVEMSKKDPKPDHFSRWLSQILAEDQNEWILFLHSGDRIFPNIFNSLSLFSEKITTSLAFYTDRIWLDPDGETSSLFLPDFDPDYFLAKPECFARGAFFRRELCMEIIKSRDISPRTVEIDFLFPLLNARMMADIQHIPLPVLEVLSADNNNDELTQALLAEHLTLRGYSYASIEKNKNVFAIHYNTSAIKKLTVVLIVDNEIDQVKRTLSTFVDTVTDTDYEIIFIDNLSEDESVRAWLSSLSEINEDIFRVYFVDEKISSVSALNYALSVARGEFTLYLSCGIYFNNVAWLNALLNHCGRSELLACAPFLTDKRNHLYSPGVIEGAVRYHYDPSYTGHSSNGVNALELIVPRQYLLLSSDCIMLRTVSCQQAGGLDEAFPTINAAISDLLLRASDQETLMLAVPQSRVCCDDILSDAERIPATSLFYDKWIDRLARDPAVNPNLSWNGEHVVRENNRSLIAARQGLKPDAVFLFNAEDSAETQRAKERFLSVSHAGNGIHTLMSQRLSAAELYRIKPECIVLSDVMAHRNLLLFKKRHLFPGTRFIVEATKASFIMNSLQSDHDEILQNTDLLVVRNDAARKLFSHKNIVLQADKLGTDWQQLIQPRPFLSVNHDKPRVGIVLTDLHPEDWRHIEVLIREMCEDVCWIIYGACPDAWKAFIHEYHRKVPQNRLAQLFQSLNLNLALAPLSDSLLNQAEGHRVIAQLGACGYPVLASDHDAYKEIMSVERIKNKTSQWRFMINKMIRNPFLMQSLGENLYQEVNRRWIYQPGELPVWLARKDR</sequence>
<dbReference type="EMBL" id="VWVM01000005">
    <property type="protein sequence ID" value="KAA6126038.1"/>
    <property type="molecule type" value="Genomic_DNA"/>
</dbReference>
<dbReference type="InterPro" id="IPR029044">
    <property type="entry name" value="Nucleotide-diphossugar_trans"/>
</dbReference>
<name>A0AB34CKG2_9GAMM</name>
<dbReference type="RefSeq" id="WP_150014886.1">
    <property type="nucleotide sequence ID" value="NZ_VWVM01000005.1"/>
</dbReference>
<evidence type="ECO:0000259" key="1">
    <source>
        <dbReference type="Pfam" id="PF00535"/>
    </source>
</evidence>
<accession>A0AB34CKG2</accession>